<evidence type="ECO:0000313" key="1">
    <source>
        <dbReference type="Ensembl" id="ENSCINP00000034331.1"/>
    </source>
</evidence>
<dbReference type="EMBL" id="EAAA01002107">
    <property type="status" value="NOT_ANNOTATED_CDS"/>
    <property type="molecule type" value="Genomic_DNA"/>
</dbReference>
<reference evidence="2" key="1">
    <citation type="journal article" date="2002" name="Science">
        <title>The draft genome of Ciona intestinalis: insights into chordate and vertebrate origins.</title>
        <authorList>
            <person name="Dehal P."/>
            <person name="Satou Y."/>
            <person name="Campbell R.K."/>
            <person name="Chapman J."/>
            <person name="Degnan B."/>
            <person name="De Tomaso A."/>
            <person name="Davidson B."/>
            <person name="Di Gregorio A."/>
            <person name="Gelpke M."/>
            <person name="Goodstein D.M."/>
            <person name="Harafuji N."/>
            <person name="Hastings K.E."/>
            <person name="Ho I."/>
            <person name="Hotta K."/>
            <person name="Huang W."/>
            <person name="Kawashima T."/>
            <person name="Lemaire P."/>
            <person name="Martinez D."/>
            <person name="Meinertzhagen I.A."/>
            <person name="Necula S."/>
            <person name="Nonaka M."/>
            <person name="Putnam N."/>
            <person name="Rash S."/>
            <person name="Saiga H."/>
            <person name="Satake M."/>
            <person name="Terry A."/>
            <person name="Yamada L."/>
            <person name="Wang H.G."/>
            <person name="Awazu S."/>
            <person name="Azumi K."/>
            <person name="Boore J."/>
            <person name="Branno M."/>
            <person name="Chin-Bow S."/>
            <person name="DeSantis R."/>
            <person name="Doyle S."/>
            <person name="Francino P."/>
            <person name="Keys D.N."/>
            <person name="Haga S."/>
            <person name="Hayashi H."/>
            <person name="Hino K."/>
            <person name="Imai K.S."/>
            <person name="Inaba K."/>
            <person name="Kano S."/>
            <person name="Kobayashi K."/>
            <person name="Kobayashi M."/>
            <person name="Lee B.I."/>
            <person name="Makabe K.W."/>
            <person name="Manohar C."/>
            <person name="Matassi G."/>
            <person name="Medina M."/>
            <person name="Mochizuki Y."/>
            <person name="Mount S."/>
            <person name="Morishita T."/>
            <person name="Miura S."/>
            <person name="Nakayama A."/>
            <person name="Nishizaka S."/>
            <person name="Nomoto H."/>
            <person name="Ohta F."/>
            <person name="Oishi K."/>
            <person name="Rigoutsos I."/>
            <person name="Sano M."/>
            <person name="Sasaki A."/>
            <person name="Sasakura Y."/>
            <person name="Shoguchi E."/>
            <person name="Shin-i T."/>
            <person name="Spagnuolo A."/>
            <person name="Stainier D."/>
            <person name="Suzuki M.M."/>
            <person name="Tassy O."/>
            <person name="Takatori N."/>
            <person name="Tokuoka M."/>
            <person name="Yagi K."/>
            <person name="Yoshizaki F."/>
            <person name="Wada S."/>
            <person name="Zhang C."/>
            <person name="Hyatt P.D."/>
            <person name="Larimer F."/>
            <person name="Detter C."/>
            <person name="Doggett N."/>
            <person name="Glavina T."/>
            <person name="Hawkins T."/>
            <person name="Richardson P."/>
            <person name="Lucas S."/>
            <person name="Kohara Y."/>
            <person name="Levine M."/>
            <person name="Satoh N."/>
            <person name="Rokhsar D.S."/>
        </authorList>
    </citation>
    <scope>NUCLEOTIDE SEQUENCE [LARGE SCALE GENOMIC DNA]</scope>
</reference>
<dbReference type="Ensembl" id="ENSCINT00000030467.1">
    <property type="protein sequence ID" value="ENSCINP00000034331.1"/>
    <property type="gene ID" value="ENSCING00000023951.1"/>
</dbReference>
<dbReference type="AlphaFoldDB" id="H2XXE7"/>
<proteinExistence type="predicted"/>
<reference evidence="1" key="4">
    <citation type="submission" date="2025-09" db="UniProtKB">
        <authorList>
            <consortium name="Ensembl"/>
        </authorList>
    </citation>
    <scope>IDENTIFICATION</scope>
</reference>
<organism evidence="1 2">
    <name type="scientific">Ciona intestinalis</name>
    <name type="common">Transparent sea squirt</name>
    <name type="synonym">Ascidia intestinalis</name>
    <dbReference type="NCBI Taxonomy" id="7719"/>
    <lineage>
        <taxon>Eukaryota</taxon>
        <taxon>Metazoa</taxon>
        <taxon>Chordata</taxon>
        <taxon>Tunicata</taxon>
        <taxon>Ascidiacea</taxon>
        <taxon>Phlebobranchia</taxon>
        <taxon>Cionidae</taxon>
        <taxon>Ciona</taxon>
    </lineage>
</organism>
<protein>
    <submittedName>
        <fullName evidence="1">Uncharacterized protein</fullName>
    </submittedName>
</protein>
<reference evidence="1" key="3">
    <citation type="submission" date="2025-08" db="UniProtKB">
        <authorList>
            <consortium name="Ensembl"/>
        </authorList>
    </citation>
    <scope>IDENTIFICATION</scope>
</reference>
<evidence type="ECO:0000313" key="2">
    <source>
        <dbReference type="Proteomes" id="UP000008144"/>
    </source>
</evidence>
<accession>H2XXE7</accession>
<dbReference type="InParanoid" id="H2XXE7"/>
<dbReference type="HOGENOM" id="CLU_3210003_0_0_1"/>
<dbReference type="Proteomes" id="UP000008144">
    <property type="component" value="Chromosome 5"/>
</dbReference>
<sequence>MQANTGVYFKTALIYKTYLKKLCFKYVSHYFIKLKAHILRSQIAK</sequence>
<reference evidence="1" key="2">
    <citation type="journal article" date="2008" name="Genome Biol.">
        <title>Improved genome assembly and evidence-based global gene model set for the chordate Ciona intestinalis: new insight into intron and operon populations.</title>
        <authorList>
            <person name="Satou Y."/>
            <person name="Mineta K."/>
            <person name="Ogasawara M."/>
            <person name="Sasakura Y."/>
            <person name="Shoguchi E."/>
            <person name="Ueno K."/>
            <person name="Yamada L."/>
            <person name="Matsumoto J."/>
            <person name="Wasserscheid J."/>
            <person name="Dewar K."/>
            <person name="Wiley G.B."/>
            <person name="Macmil S.L."/>
            <person name="Roe B.A."/>
            <person name="Zeller R.W."/>
            <person name="Hastings K.E."/>
            <person name="Lemaire P."/>
            <person name="Lindquist E."/>
            <person name="Endo T."/>
            <person name="Hotta K."/>
            <person name="Inaba K."/>
        </authorList>
    </citation>
    <scope>NUCLEOTIDE SEQUENCE [LARGE SCALE GENOMIC DNA]</scope>
    <source>
        <strain evidence="1">wild type</strain>
    </source>
</reference>
<name>H2XXE7_CIOIN</name>
<keyword evidence="2" id="KW-1185">Reference proteome</keyword>